<dbReference type="Pfam" id="PF03797">
    <property type="entry name" value="Autotransporter"/>
    <property type="match status" value="1"/>
</dbReference>
<keyword evidence="6" id="KW-0732">Signal</keyword>
<dbReference type="Gene3D" id="2.40.128.130">
    <property type="entry name" value="Autotransporter beta-domain"/>
    <property type="match status" value="1"/>
</dbReference>
<reference evidence="8 9" key="1">
    <citation type="journal article" date="2014" name="Front. Genet.">
        <title>Genome and metabolic network of "Candidatus Phaeomarinobacter ectocarpi" Ec32, a new candidate genus of Alphaproteobacteria frequently associated with brown algae.</title>
        <authorList>
            <person name="Dittami S.M."/>
            <person name="Barbeyron T."/>
            <person name="Boyen C."/>
            <person name="Cambefort J."/>
            <person name="Collet G."/>
            <person name="Delage L."/>
            <person name="Gobet A."/>
            <person name="Groisillier A."/>
            <person name="Leblanc C."/>
            <person name="Michel G."/>
            <person name="Scornet D."/>
            <person name="Siegel A."/>
            <person name="Tapia J.E."/>
            <person name="Tonon T."/>
        </authorList>
    </citation>
    <scope>NUCLEOTIDE SEQUENCE [LARGE SCALE GENOMIC DNA]</scope>
    <source>
        <strain evidence="8 9">Ec32</strain>
    </source>
</reference>
<feature type="domain" description="Autotransporter" evidence="7">
    <location>
        <begin position="633"/>
        <end position="887"/>
    </location>
</feature>
<dbReference type="GO" id="GO:0005737">
    <property type="term" value="C:cytoplasm"/>
    <property type="evidence" value="ECO:0007669"/>
    <property type="project" value="UniProtKB-SubCell"/>
</dbReference>
<dbReference type="Proteomes" id="UP000032160">
    <property type="component" value="Chromosome I"/>
</dbReference>
<proteinExistence type="predicted"/>
<evidence type="ECO:0000313" key="8">
    <source>
        <dbReference type="EMBL" id="CDO59964.1"/>
    </source>
</evidence>
<dbReference type="InterPro" id="IPR005546">
    <property type="entry name" value="Autotransporte_beta"/>
</dbReference>
<dbReference type="STRING" id="1458461.BN1012_Phect1750"/>
<evidence type="ECO:0000256" key="4">
    <source>
        <dbReference type="ARBA" id="ARBA00023069"/>
    </source>
</evidence>
<evidence type="ECO:0000256" key="5">
    <source>
        <dbReference type="ARBA" id="ARBA00023273"/>
    </source>
</evidence>
<evidence type="ECO:0000256" key="3">
    <source>
        <dbReference type="ARBA" id="ARBA00022490"/>
    </source>
</evidence>
<dbReference type="NCBIfam" id="TIGR01414">
    <property type="entry name" value="autotrans_barl"/>
    <property type="match status" value="1"/>
</dbReference>
<dbReference type="SMART" id="SM00869">
    <property type="entry name" value="Autotransporter"/>
    <property type="match status" value="1"/>
</dbReference>
<keyword evidence="9" id="KW-1185">Reference proteome</keyword>
<dbReference type="NCBIfam" id="NF012200">
    <property type="entry name" value="choice_anch_D"/>
    <property type="match status" value="2"/>
</dbReference>
<feature type="signal peptide" evidence="6">
    <location>
        <begin position="1"/>
        <end position="22"/>
    </location>
</feature>
<dbReference type="InterPro" id="IPR053879">
    <property type="entry name" value="HYDIN_VesB_CFA65-like_Ig"/>
</dbReference>
<feature type="chain" id="PRO_5004957937" description="Autotransporter domain-containing protein" evidence="6">
    <location>
        <begin position="23"/>
        <end position="888"/>
    </location>
</feature>
<keyword evidence="5" id="KW-0966">Cell projection</keyword>
<dbReference type="InterPro" id="IPR006315">
    <property type="entry name" value="OM_autotransptr_brl_dom"/>
</dbReference>
<evidence type="ECO:0000256" key="2">
    <source>
        <dbReference type="ARBA" id="ARBA00004496"/>
    </source>
</evidence>
<dbReference type="InterPro" id="IPR036709">
    <property type="entry name" value="Autotransporte_beta_dom_sf"/>
</dbReference>
<protein>
    <recommendedName>
        <fullName evidence="7">Autotransporter domain-containing protein</fullName>
    </recommendedName>
</protein>
<evidence type="ECO:0000256" key="1">
    <source>
        <dbReference type="ARBA" id="ARBA00004138"/>
    </source>
</evidence>
<dbReference type="EMBL" id="HG966617">
    <property type="protein sequence ID" value="CDO59964.1"/>
    <property type="molecule type" value="Genomic_DNA"/>
</dbReference>
<dbReference type="KEGG" id="pect:BN1012_Phect1750"/>
<organism evidence="8 9">
    <name type="scientific">Candidatus Phaeomarinibacter ectocarpi</name>
    <dbReference type="NCBI Taxonomy" id="1458461"/>
    <lineage>
        <taxon>Bacteria</taxon>
        <taxon>Pseudomonadati</taxon>
        <taxon>Pseudomonadota</taxon>
        <taxon>Alphaproteobacteria</taxon>
        <taxon>Hyphomicrobiales</taxon>
        <taxon>Parvibaculaceae</taxon>
        <taxon>Candidatus Phaeomarinibacter</taxon>
    </lineage>
</organism>
<dbReference type="PATRIC" id="fig|1458461.3.peg.1753"/>
<name>X5MFM3_9HYPH</name>
<comment type="subcellular location">
    <subcellularLocation>
        <location evidence="1">Cell projection</location>
        <location evidence="1">Cilium</location>
    </subcellularLocation>
    <subcellularLocation>
        <location evidence="2">Cytoplasm</location>
    </subcellularLocation>
</comment>
<dbReference type="Pfam" id="PF22544">
    <property type="entry name" value="HYDIN_VesB_CFA65-like_Ig"/>
    <property type="match status" value="1"/>
</dbReference>
<keyword evidence="4" id="KW-0969">Cilium</keyword>
<gene>
    <name evidence="8" type="ORF">BN1012_Phect1750</name>
</gene>
<dbReference type="InterPro" id="IPR017868">
    <property type="entry name" value="Filamin/ABP280_repeat-like"/>
</dbReference>
<sequence>MAARGFAAALPALLLVIVAVGATTLPATTTHAQTINCTGGPATVVHPSSVQVFVDVSAGTCAINGPAVLNPADLGDVTVEIQQDFGVGRVAGTRHFAGGAGFFSRFQKCDFGDGDGDKGIGSCSSNNPPLNTNLTGTFEWDSTSIGAPFVTDRRLTMNYSVAANGGTITSAQVTILTPEINVTGNGQSIVSGDATPDAADHTSFGATAIAGGTVSRTFTVENSGDGDLELGFFSVSLAGAHAGDFSVTAQPPTGISPGSPRTFTVTFDPSAVGNRQATVSIANNDADEAPYTFAIEGTGQVLTPEIAVRGNGVEIASGDATPAAVDATDFGSTDIATGAQATVFTIANTGTGLLTLGANAVSLAGANAADFTVTAQPAVNVAAAGSTAFTLTFDPAAAGARVATVTINNDDADESPYTFAIQGTGQVGGTITLVQTVTGPDVTTEFSSSTAALNTTLTSVGGVATLTITAVPVGTHSVTAANLAALGYGITAISCNDSDSSADVPSASATIVLAGGETVVCTFVLVESRAATSRMIADFLGARGTFLLSNQPGSSRRTGRFSNNAGGSGTTGSLSAFGLSGPIPVPLQAAFSGETLNFASSHGWGAAVTRTLPGAEKRLGANDDAPDGKRPVLDLDKRTVWIEGTIAGFDDRQSEGTFGVVYAGADQLVTPEILLGALVQYDWFRQEQDTGGGKVTGRGWMAGPYATFRLDESLFADIRFAWGKSRNDITPLGTYTDTFDTTRWLGSGAFIGDFAYEDWSIQPTISLAYLRETQKRYTDSLGIDIPGQSVSQGEVTAGPRIGYSYLFEAGDRLDPFVSLEGAYVFGDDGLYSDGSLAKEVSGLRARLGYGLDWRNEAGQSLSVSGSYDGIGTDAKILGVSLKFSVPLN</sequence>
<evidence type="ECO:0000313" key="9">
    <source>
        <dbReference type="Proteomes" id="UP000032160"/>
    </source>
</evidence>
<dbReference type="AlphaFoldDB" id="X5MFM3"/>
<keyword evidence="3" id="KW-0963">Cytoplasm</keyword>
<dbReference type="SUPFAM" id="SSF103515">
    <property type="entry name" value="Autotransporter"/>
    <property type="match status" value="1"/>
</dbReference>
<accession>X5MFM3</accession>
<dbReference type="RefSeq" id="WP_043948117.1">
    <property type="nucleotide sequence ID" value="NZ_HG966617.1"/>
</dbReference>
<dbReference type="PROSITE" id="PS50194">
    <property type="entry name" value="FILAMIN_REPEAT"/>
    <property type="match status" value="2"/>
</dbReference>
<dbReference type="Gene3D" id="2.60.40.10">
    <property type="entry name" value="Immunoglobulins"/>
    <property type="match status" value="2"/>
</dbReference>
<dbReference type="PROSITE" id="PS51208">
    <property type="entry name" value="AUTOTRANSPORTER"/>
    <property type="match status" value="1"/>
</dbReference>
<dbReference type="HOGENOM" id="CLU_324847_0_0_5"/>
<evidence type="ECO:0000256" key="6">
    <source>
        <dbReference type="SAM" id="SignalP"/>
    </source>
</evidence>
<dbReference type="GO" id="GO:0019867">
    <property type="term" value="C:outer membrane"/>
    <property type="evidence" value="ECO:0007669"/>
    <property type="project" value="InterPro"/>
</dbReference>
<dbReference type="InterPro" id="IPR013783">
    <property type="entry name" value="Ig-like_fold"/>
</dbReference>
<evidence type="ECO:0000259" key="7">
    <source>
        <dbReference type="PROSITE" id="PS51208"/>
    </source>
</evidence>